<organism evidence="6">
    <name type="scientific">marine sediment metagenome</name>
    <dbReference type="NCBI Taxonomy" id="412755"/>
    <lineage>
        <taxon>unclassified sequences</taxon>
        <taxon>metagenomes</taxon>
        <taxon>ecological metagenomes</taxon>
    </lineage>
</organism>
<dbReference type="EMBL" id="LAZR01055862">
    <property type="protein sequence ID" value="KKK75445.1"/>
    <property type="molecule type" value="Genomic_DNA"/>
</dbReference>
<accession>A0A0F8YP01</accession>
<feature type="domain" description="S-adenosylmethionine-dependent methyltransferase" evidence="5">
    <location>
        <begin position="197"/>
        <end position="350"/>
    </location>
</feature>
<proteinExistence type="predicted"/>
<evidence type="ECO:0000256" key="4">
    <source>
        <dbReference type="SAM" id="MobiDB-lite"/>
    </source>
</evidence>
<evidence type="ECO:0000313" key="6">
    <source>
        <dbReference type="EMBL" id="KKK75445.1"/>
    </source>
</evidence>
<dbReference type="Pfam" id="PF10672">
    <property type="entry name" value="Methyltrans_SAM"/>
    <property type="match status" value="1"/>
</dbReference>
<keyword evidence="1" id="KW-0489">Methyltransferase</keyword>
<sequence>LYRTMPEVFRALPTWSFYVITSLDLEQILGQSADRRRKLYNGRIECTYYQFYGPKPPKRPSDEQRSSQQREQLERAEPSAASAFGGLKDNASNQAEIFANRLRKMARHLRRWPGRGITCYRVYDRDIPEIPLAVDIYEGRLHMAEYDRPHDRTPAEHADWLDMLIKVAGETLGIGPEDIYLKRRRRQRGIAQYNKVSEAGSVCTVHEGGLEFEINLSDYVDTGLFLDHRITRDMVRAESVGKRMLNLFAYTGAFSVYAAAGGATSTVTVDLSKTYLDWAKRNMSANGFEGQEHRFVRSGAMEFLRSHPQGEQYDLAAIDPPTFSNSKKIQDVFDVQRHYSDLLIATAGLLPEGGGIYFQIKPGRTIQLNGETVASVESPLPEGWYSTDAWD</sequence>
<dbReference type="Gene3D" id="3.30.750.80">
    <property type="entry name" value="RNA methyltransferase domain (HRMD) like"/>
    <property type="match status" value="1"/>
</dbReference>
<feature type="non-terminal residue" evidence="6">
    <location>
        <position position="391"/>
    </location>
</feature>
<feature type="non-terminal residue" evidence="6">
    <location>
        <position position="1"/>
    </location>
</feature>
<dbReference type="SUPFAM" id="SSF53335">
    <property type="entry name" value="S-adenosyl-L-methionine-dependent methyltransferases"/>
    <property type="match status" value="1"/>
</dbReference>
<dbReference type="GO" id="GO:0032259">
    <property type="term" value="P:methylation"/>
    <property type="evidence" value="ECO:0007669"/>
    <property type="project" value="UniProtKB-KW"/>
</dbReference>
<dbReference type="PANTHER" id="PTHR43042">
    <property type="entry name" value="SAM-DEPENDENT METHYLTRANSFERASE"/>
    <property type="match status" value="1"/>
</dbReference>
<gene>
    <name evidence="6" type="ORF">LCGC14_2873640</name>
</gene>
<dbReference type="InterPro" id="IPR019614">
    <property type="entry name" value="SAM-dep_methyl-trfase"/>
</dbReference>
<feature type="region of interest" description="Disordered" evidence="4">
    <location>
        <begin position="52"/>
        <end position="87"/>
    </location>
</feature>
<reference evidence="6" key="1">
    <citation type="journal article" date="2015" name="Nature">
        <title>Complex archaea that bridge the gap between prokaryotes and eukaryotes.</title>
        <authorList>
            <person name="Spang A."/>
            <person name="Saw J.H."/>
            <person name="Jorgensen S.L."/>
            <person name="Zaremba-Niedzwiedzka K."/>
            <person name="Martijn J."/>
            <person name="Lind A.E."/>
            <person name="van Eijk R."/>
            <person name="Schleper C."/>
            <person name="Guy L."/>
            <person name="Ettema T.J."/>
        </authorList>
    </citation>
    <scope>NUCLEOTIDE SEQUENCE</scope>
</reference>
<dbReference type="PANTHER" id="PTHR43042:SF3">
    <property type="entry name" value="RIBOSOMAL RNA LARGE SUBUNIT METHYLTRANSFERASE YWBD-RELATED"/>
    <property type="match status" value="1"/>
</dbReference>
<dbReference type="AlphaFoldDB" id="A0A0F8YP01"/>
<keyword evidence="3" id="KW-0949">S-adenosyl-L-methionine</keyword>
<comment type="caution">
    <text evidence="6">The sequence shown here is derived from an EMBL/GenBank/DDBJ whole genome shotgun (WGS) entry which is preliminary data.</text>
</comment>
<dbReference type="CDD" id="cd02440">
    <property type="entry name" value="AdoMet_MTases"/>
    <property type="match status" value="1"/>
</dbReference>
<dbReference type="InterPro" id="IPR029063">
    <property type="entry name" value="SAM-dependent_MTases_sf"/>
</dbReference>
<name>A0A0F8YP01_9ZZZZ</name>
<dbReference type="Gene3D" id="3.40.50.150">
    <property type="entry name" value="Vaccinia Virus protein VP39"/>
    <property type="match status" value="2"/>
</dbReference>
<evidence type="ECO:0000259" key="5">
    <source>
        <dbReference type="Pfam" id="PF10672"/>
    </source>
</evidence>
<dbReference type="GO" id="GO:0008168">
    <property type="term" value="F:methyltransferase activity"/>
    <property type="evidence" value="ECO:0007669"/>
    <property type="project" value="UniProtKB-KW"/>
</dbReference>
<protein>
    <recommendedName>
        <fullName evidence="5">S-adenosylmethionine-dependent methyltransferase domain-containing protein</fullName>
    </recommendedName>
</protein>
<evidence type="ECO:0000256" key="3">
    <source>
        <dbReference type="ARBA" id="ARBA00022691"/>
    </source>
</evidence>
<evidence type="ECO:0000256" key="2">
    <source>
        <dbReference type="ARBA" id="ARBA00022679"/>
    </source>
</evidence>
<keyword evidence="2" id="KW-0808">Transferase</keyword>
<evidence type="ECO:0000256" key="1">
    <source>
        <dbReference type="ARBA" id="ARBA00022603"/>
    </source>
</evidence>